<proteinExistence type="predicted"/>
<reference evidence="4 5" key="1">
    <citation type="submission" date="2014-12" db="EMBL/GenBank/DDBJ databases">
        <title>Comparative genome analysis of Bacillus coagulans HM-08, Clostridium butyricum HM-68, Bacillus subtilis HM-66 and Bacillus licheniformis BL-09.</title>
        <authorList>
            <person name="Zhang H."/>
        </authorList>
    </citation>
    <scope>NUCLEOTIDE SEQUENCE [LARGE SCALE GENOMIC DNA]</scope>
    <source>
        <strain evidence="4 5">HM-66</strain>
    </source>
</reference>
<dbReference type="GO" id="GO:0016787">
    <property type="term" value="F:hydrolase activity"/>
    <property type="evidence" value="ECO:0007669"/>
    <property type="project" value="UniProtKB-KW"/>
</dbReference>
<evidence type="ECO:0000256" key="1">
    <source>
        <dbReference type="ARBA" id="ARBA00022801"/>
    </source>
</evidence>
<feature type="region of interest" description="Disordered" evidence="3">
    <location>
        <begin position="48"/>
        <end position="97"/>
    </location>
</feature>
<dbReference type="Proteomes" id="UP000032247">
    <property type="component" value="Unassembled WGS sequence"/>
</dbReference>
<comment type="caution">
    <text evidence="4">The sequence shown here is derived from an EMBL/GenBank/DDBJ whole genome shotgun (WGS) entry which is preliminary data.</text>
</comment>
<evidence type="ECO:0000313" key="4">
    <source>
        <dbReference type="EMBL" id="KIU04467.1"/>
    </source>
</evidence>
<feature type="compositionally biased region" description="Basic and acidic residues" evidence="3">
    <location>
        <begin position="58"/>
        <end position="69"/>
    </location>
</feature>
<dbReference type="PATRIC" id="fig|1423.173.peg.4920"/>
<dbReference type="RefSeq" id="WP_043859068.1">
    <property type="nucleotide sequence ID" value="NZ_CP061871.1"/>
</dbReference>
<protein>
    <recommendedName>
        <fullName evidence="6">Class D sortase</fullName>
    </recommendedName>
</protein>
<feature type="active site" description="Proton donor/acceptor" evidence="2">
    <location>
        <position position="151"/>
    </location>
</feature>
<dbReference type="NCBIfam" id="TIGR01076">
    <property type="entry name" value="sortase_fam"/>
    <property type="match status" value="1"/>
</dbReference>
<name>A0A0D1KE08_BACIU</name>
<dbReference type="EMBL" id="JXBC01000014">
    <property type="protein sequence ID" value="KIU04467.1"/>
    <property type="molecule type" value="Genomic_DNA"/>
</dbReference>
<feature type="compositionally biased region" description="Basic and acidic residues" evidence="3">
    <location>
        <begin position="76"/>
        <end position="96"/>
    </location>
</feature>
<evidence type="ECO:0000313" key="5">
    <source>
        <dbReference type="Proteomes" id="UP000032247"/>
    </source>
</evidence>
<evidence type="ECO:0000256" key="2">
    <source>
        <dbReference type="PIRSR" id="PIRSR605754-1"/>
    </source>
</evidence>
<dbReference type="InterPro" id="IPR005754">
    <property type="entry name" value="Sortase"/>
</dbReference>
<dbReference type="AlphaFoldDB" id="A0A0D1KE08"/>
<organism evidence="4 5">
    <name type="scientific">Bacillus subtilis</name>
    <dbReference type="NCBI Taxonomy" id="1423"/>
    <lineage>
        <taxon>Bacteria</taxon>
        <taxon>Bacillati</taxon>
        <taxon>Bacillota</taxon>
        <taxon>Bacilli</taxon>
        <taxon>Bacillales</taxon>
        <taxon>Bacillaceae</taxon>
        <taxon>Bacillus</taxon>
    </lineage>
</organism>
<dbReference type="CDD" id="cd05828">
    <property type="entry name" value="Sortase_D_1"/>
    <property type="match status" value="1"/>
</dbReference>
<dbReference type="Pfam" id="PF04203">
    <property type="entry name" value="Sortase"/>
    <property type="match status" value="1"/>
</dbReference>
<evidence type="ECO:0000256" key="3">
    <source>
        <dbReference type="SAM" id="MobiDB-lite"/>
    </source>
</evidence>
<accession>A0A0D1KE08</accession>
<keyword evidence="1" id="KW-0378">Hydrolase</keyword>
<sequence>MKKIRVFGIILVLVGGVFGGHAVWELYETHEQTDKSLEEAKALVNQNNVHKQNEYTNDESKNQNKETKVETSSNENGKRKDNSQSRTDTLKTKDQYKPQTGDVAGLLTIPAINAELPIVEGTDPNDLAKGVGHYKGSYYPEQNGQIVLSGHRDTVFRRAGELRKGDTLRVDTGYGGYDYIIKDMKIVSKDDNSIITLQHEKEELILTTCYPFSYIGDAPDRYIIYAYPK</sequence>
<dbReference type="InterPro" id="IPR041999">
    <property type="entry name" value="Sortase_D_1"/>
</dbReference>
<feature type="active site" description="Acyl-thioester intermediate" evidence="2">
    <location>
        <position position="209"/>
    </location>
</feature>
<dbReference type="Gene3D" id="2.40.260.10">
    <property type="entry name" value="Sortase"/>
    <property type="match status" value="1"/>
</dbReference>
<evidence type="ECO:0008006" key="6">
    <source>
        <dbReference type="Google" id="ProtNLM"/>
    </source>
</evidence>
<dbReference type="NCBIfam" id="NF033746">
    <property type="entry name" value="class_D_sortase"/>
    <property type="match status" value="1"/>
</dbReference>
<dbReference type="SUPFAM" id="SSF63817">
    <property type="entry name" value="Sortase"/>
    <property type="match status" value="1"/>
</dbReference>
<gene>
    <name evidence="4" type="ORF">SC09_contig8orf00118</name>
</gene>
<dbReference type="InterPro" id="IPR053525">
    <property type="entry name" value="Sortase_D"/>
</dbReference>
<dbReference type="InterPro" id="IPR023365">
    <property type="entry name" value="Sortase_dom-sf"/>
</dbReference>